<gene>
    <name evidence="1" type="ORF">S01H1_25010</name>
</gene>
<sequence>MLSERYRPQTWDDFVGQPIIDEIIEACGDSWLFDGCGERWLFESDSIAG</sequence>
<comment type="caution">
    <text evidence="1">The sequence shown here is derived from an EMBL/GenBank/DDBJ whole genome shotgun (WGS) entry which is preliminary data.</text>
</comment>
<reference evidence="1" key="1">
    <citation type="journal article" date="2014" name="Front. Microbiol.">
        <title>High frequency of phylogenetically diverse reductive dehalogenase-homologous genes in deep subseafloor sedimentary metagenomes.</title>
        <authorList>
            <person name="Kawai M."/>
            <person name="Futagami T."/>
            <person name="Toyoda A."/>
            <person name="Takaki Y."/>
            <person name="Nishi S."/>
            <person name="Hori S."/>
            <person name="Arai W."/>
            <person name="Tsubouchi T."/>
            <person name="Morono Y."/>
            <person name="Uchiyama I."/>
            <person name="Ito T."/>
            <person name="Fujiyama A."/>
            <person name="Inagaki F."/>
            <person name="Takami H."/>
        </authorList>
    </citation>
    <scope>NUCLEOTIDE SEQUENCE</scope>
    <source>
        <strain evidence="1">Expedition CK06-06</strain>
    </source>
</reference>
<evidence type="ECO:0000313" key="1">
    <source>
        <dbReference type="EMBL" id="GAF86894.1"/>
    </source>
</evidence>
<feature type="non-terminal residue" evidence="1">
    <location>
        <position position="49"/>
    </location>
</feature>
<name>X0T0W3_9ZZZZ</name>
<dbReference type="AlphaFoldDB" id="X0T0W3"/>
<proteinExistence type="predicted"/>
<protein>
    <submittedName>
        <fullName evidence="1">Uncharacterized protein</fullName>
    </submittedName>
</protein>
<accession>X0T0W3</accession>
<organism evidence="1">
    <name type="scientific">marine sediment metagenome</name>
    <dbReference type="NCBI Taxonomy" id="412755"/>
    <lineage>
        <taxon>unclassified sequences</taxon>
        <taxon>metagenomes</taxon>
        <taxon>ecological metagenomes</taxon>
    </lineage>
</organism>
<dbReference type="EMBL" id="BARS01015066">
    <property type="protein sequence ID" value="GAF86894.1"/>
    <property type="molecule type" value="Genomic_DNA"/>
</dbReference>